<comment type="caution">
    <text evidence="5">The sequence shown here is derived from an EMBL/GenBank/DDBJ whole genome shotgun (WGS) entry which is preliminary data.</text>
</comment>
<dbReference type="SUPFAM" id="SSF46785">
    <property type="entry name" value="Winged helix' DNA-binding domain"/>
    <property type="match status" value="1"/>
</dbReference>
<sequence>MEKLKIYGFEMSRISEVYLSTLSAIMKPHGLERYFVPLIYLTENSGAVSQKDLSDAIRRDKVFTMRVVDYLSERDLLVRKQDCNDRRCQILEVTEKGKALVPIIKEGIAKTDALLFHNFSSEEKAIFKSGIDKLFATINTLPDPEYIVHAIKKTK</sequence>
<dbReference type="AlphaFoldDB" id="A0A6N9NGG2"/>
<dbReference type="GO" id="GO:0003677">
    <property type="term" value="F:DNA binding"/>
    <property type="evidence" value="ECO:0007669"/>
    <property type="project" value="UniProtKB-KW"/>
</dbReference>
<keyword evidence="3" id="KW-0804">Transcription</keyword>
<keyword evidence="6" id="KW-1185">Reference proteome</keyword>
<dbReference type="InterPro" id="IPR000835">
    <property type="entry name" value="HTH_MarR-typ"/>
</dbReference>
<dbReference type="Proteomes" id="UP000470771">
    <property type="component" value="Unassembled WGS sequence"/>
</dbReference>
<dbReference type="EMBL" id="WWNE01000005">
    <property type="protein sequence ID" value="NBG65728.1"/>
    <property type="molecule type" value="Genomic_DNA"/>
</dbReference>
<keyword evidence="1" id="KW-0805">Transcription regulation</keyword>
<dbReference type="Gene3D" id="1.10.10.10">
    <property type="entry name" value="Winged helix-like DNA-binding domain superfamily/Winged helix DNA-binding domain"/>
    <property type="match status" value="1"/>
</dbReference>
<dbReference type="SMART" id="SM00347">
    <property type="entry name" value="HTH_MARR"/>
    <property type="match status" value="1"/>
</dbReference>
<evidence type="ECO:0000256" key="3">
    <source>
        <dbReference type="ARBA" id="ARBA00023163"/>
    </source>
</evidence>
<dbReference type="GO" id="GO:0003700">
    <property type="term" value="F:DNA-binding transcription factor activity"/>
    <property type="evidence" value="ECO:0007669"/>
    <property type="project" value="InterPro"/>
</dbReference>
<evidence type="ECO:0000313" key="6">
    <source>
        <dbReference type="Proteomes" id="UP000470771"/>
    </source>
</evidence>
<dbReference type="PROSITE" id="PS50995">
    <property type="entry name" value="HTH_MARR_2"/>
    <property type="match status" value="1"/>
</dbReference>
<dbReference type="InterPro" id="IPR036388">
    <property type="entry name" value="WH-like_DNA-bd_sf"/>
</dbReference>
<dbReference type="PANTHER" id="PTHR42756">
    <property type="entry name" value="TRANSCRIPTIONAL REGULATOR, MARR"/>
    <property type="match status" value="1"/>
</dbReference>
<accession>A0A6N9NGG2</accession>
<evidence type="ECO:0000259" key="4">
    <source>
        <dbReference type="PROSITE" id="PS50995"/>
    </source>
</evidence>
<name>A0A6N9NGG2_9FLAO</name>
<dbReference type="PANTHER" id="PTHR42756:SF1">
    <property type="entry name" value="TRANSCRIPTIONAL REPRESSOR OF EMRAB OPERON"/>
    <property type="match status" value="1"/>
</dbReference>
<dbReference type="RefSeq" id="WP_160632670.1">
    <property type="nucleotide sequence ID" value="NZ_WWNE01000005.1"/>
</dbReference>
<evidence type="ECO:0000256" key="1">
    <source>
        <dbReference type="ARBA" id="ARBA00023015"/>
    </source>
</evidence>
<organism evidence="5 6">
    <name type="scientific">Acidiluteibacter ferrifornacis</name>
    <dbReference type="NCBI Taxonomy" id="2692424"/>
    <lineage>
        <taxon>Bacteria</taxon>
        <taxon>Pseudomonadati</taxon>
        <taxon>Bacteroidota</taxon>
        <taxon>Flavobacteriia</taxon>
        <taxon>Flavobacteriales</taxon>
        <taxon>Cryomorphaceae</taxon>
        <taxon>Acidiluteibacter</taxon>
    </lineage>
</organism>
<gene>
    <name evidence="5" type="ORF">GQN54_06335</name>
</gene>
<feature type="domain" description="HTH marR-type" evidence="4">
    <location>
        <begin position="1"/>
        <end position="136"/>
    </location>
</feature>
<protein>
    <recommendedName>
        <fullName evidence="4">HTH marR-type domain-containing protein</fullName>
    </recommendedName>
</protein>
<evidence type="ECO:0000256" key="2">
    <source>
        <dbReference type="ARBA" id="ARBA00023125"/>
    </source>
</evidence>
<keyword evidence="2" id="KW-0238">DNA-binding</keyword>
<dbReference type="PRINTS" id="PR00598">
    <property type="entry name" value="HTHMARR"/>
</dbReference>
<dbReference type="InterPro" id="IPR036390">
    <property type="entry name" value="WH_DNA-bd_sf"/>
</dbReference>
<evidence type="ECO:0000313" key="5">
    <source>
        <dbReference type="EMBL" id="NBG65728.1"/>
    </source>
</evidence>
<reference evidence="5 6" key="1">
    <citation type="submission" date="2019-12" db="EMBL/GenBank/DDBJ databases">
        <authorList>
            <person name="Zhao J."/>
        </authorList>
    </citation>
    <scope>NUCLEOTIDE SEQUENCE [LARGE SCALE GENOMIC DNA]</scope>
    <source>
        <strain evidence="5 6">S-15</strain>
    </source>
</reference>
<proteinExistence type="predicted"/>